<reference evidence="2" key="1">
    <citation type="journal article" date="2013" name="Science">
        <title>Gene transfer from bacteria and archaea facilitated evolution of an extremophilic eukaryote.</title>
        <authorList>
            <person name="Schonknecht G."/>
            <person name="Chen W.H."/>
            <person name="Ternes C.M."/>
            <person name="Barbier G.G."/>
            <person name="Shrestha R.P."/>
            <person name="Stanke M."/>
            <person name="Brautigam A."/>
            <person name="Baker B.J."/>
            <person name="Banfield J.F."/>
            <person name="Garavito R.M."/>
            <person name="Carr K."/>
            <person name="Wilkerson C."/>
            <person name="Rensing S.A."/>
            <person name="Gagneul D."/>
            <person name="Dickenson N.E."/>
            <person name="Oesterhelt C."/>
            <person name="Lercher M.J."/>
            <person name="Weber A.P."/>
        </authorList>
    </citation>
    <scope>NUCLEOTIDE SEQUENCE [LARGE SCALE GENOMIC DNA]</scope>
    <source>
        <strain evidence="2">074W</strain>
    </source>
</reference>
<evidence type="ECO:0000313" key="2">
    <source>
        <dbReference type="Proteomes" id="UP000030680"/>
    </source>
</evidence>
<dbReference type="RefSeq" id="XP_005702448.1">
    <property type="nucleotide sequence ID" value="XM_005702391.1"/>
</dbReference>
<proteinExistence type="predicted"/>
<gene>
    <name evidence="1" type="ORF">Gasu_64110</name>
</gene>
<organism evidence="1 2">
    <name type="scientific">Galdieria sulphuraria</name>
    <name type="common">Red alga</name>
    <dbReference type="NCBI Taxonomy" id="130081"/>
    <lineage>
        <taxon>Eukaryota</taxon>
        <taxon>Rhodophyta</taxon>
        <taxon>Bangiophyceae</taxon>
        <taxon>Galdieriales</taxon>
        <taxon>Galdieriaceae</taxon>
        <taxon>Galdieria</taxon>
    </lineage>
</organism>
<dbReference type="GeneID" id="17084923"/>
<sequence length="81" mass="9378">MKATLELLQIPNSTRSIPTRLETKHSQKDFLLGKQYEWYILVARHEQDSNIISVKFFTDPCSQLTRSASHYIKLGPTENNV</sequence>
<dbReference type="EMBL" id="KB454713">
    <property type="protein sequence ID" value="EME25928.1"/>
    <property type="molecule type" value="Genomic_DNA"/>
</dbReference>
<dbReference type="Gramene" id="EME25928">
    <property type="protein sequence ID" value="EME25928"/>
    <property type="gene ID" value="Gasu_64110"/>
</dbReference>
<dbReference type="KEGG" id="gsl:Gasu_64110"/>
<dbReference type="Proteomes" id="UP000030680">
    <property type="component" value="Unassembled WGS sequence"/>
</dbReference>
<keyword evidence="2" id="KW-1185">Reference proteome</keyword>
<protein>
    <submittedName>
        <fullName evidence="1">Uncharacterized protein</fullName>
    </submittedName>
</protein>
<accession>M2XQN2</accession>
<evidence type="ECO:0000313" key="1">
    <source>
        <dbReference type="EMBL" id="EME25928.1"/>
    </source>
</evidence>
<name>M2XQN2_GALSU</name>
<dbReference type="AlphaFoldDB" id="M2XQN2"/>